<dbReference type="GO" id="GO:0005886">
    <property type="term" value="C:plasma membrane"/>
    <property type="evidence" value="ECO:0007669"/>
    <property type="project" value="UniProtKB-SubCell"/>
</dbReference>
<gene>
    <name evidence="10 11" type="primary">rnfD</name>
    <name evidence="11" type="ordered locus">BN4_10155</name>
</gene>
<proteinExistence type="inferred from homology"/>
<evidence type="ECO:0000256" key="4">
    <source>
        <dbReference type="ARBA" id="ARBA00022643"/>
    </source>
</evidence>
<name>M1WL79_PSEP2</name>
<evidence type="ECO:0000256" key="1">
    <source>
        <dbReference type="ARBA" id="ARBA00022448"/>
    </source>
</evidence>
<dbReference type="InterPro" id="IPR004338">
    <property type="entry name" value="NqrB/RnfD"/>
</dbReference>
<keyword evidence="3 10" id="KW-0285">Flavoprotein</keyword>
<dbReference type="KEGG" id="dpi:BN4_10155"/>
<keyword evidence="7 10" id="KW-0249">Electron transport</keyword>
<dbReference type="eggNOG" id="COG4658">
    <property type="taxonomic scope" value="Bacteria"/>
</dbReference>
<evidence type="ECO:0000256" key="9">
    <source>
        <dbReference type="ARBA" id="ARBA00023136"/>
    </source>
</evidence>
<protein>
    <recommendedName>
        <fullName evidence="10">Ion-translocating oxidoreductase complex subunit D</fullName>
        <ecNumber evidence="10">7.-.-.-</ecNumber>
    </recommendedName>
    <alternativeName>
        <fullName evidence="10">Rnf electron transport complex subunit D</fullName>
    </alternativeName>
</protein>
<feature type="transmembrane region" description="Helical" evidence="10">
    <location>
        <begin position="236"/>
        <end position="256"/>
    </location>
</feature>
<evidence type="ECO:0000256" key="6">
    <source>
        <dbReference type="ARBA" id="ARBA00022967"/>
    </source>
</evidence>
<evidence type="ECO:0000256" key="3">
    <source>
        <dbReference type="ARBA" id="ARBA00022630"/>
    </source>
</evidence>
<dbReference type="AlphaFoldDB" id="M1WL79"/>
<feature type="transmembrane region" description="Helical" evidence="10">
    <location>
        <begin position="126"/>
        <end position="143"/>
    </location>
</feature>
<feature type="transmembrane region" description="Helical" evidence="10">
    <location>
        <begin position="32"/>
        <end position="63"/>
    </location>
</feature>
<keyword evidence="10" id="KW-1003">Cell membrane</keyword>
<evidence type="ECO:0000256" key="10">
    <source>
        <dbReference type="HAMAP-Rule" id="MF_00462"/>
    </source>
</evidence>
<reference evidence="11 12" key="1">
    <citation type="journal article" date="2013" name="PLoS ONE">
        <title>The first genomic and proteomic characterization of a deep-sea sulfate reducer: insights into the piezophilic lifestyle of Desulfovibrio piezophilus.</title>
        <authorList>
            <person name="Pradel N."/>
            <person name="Ji B."/>
            <person name="Gimenez G."/>
            <person name="Talla E."/>
            <person name="Lenoble P."/>
            <person name="Garel M."/>
            <person name="Tamburini C."/>
            <person name="Fourquet P."/>
            <person name="Lebrun R."/>
            <person name="Bertin P."/>
            <person name="Denis Y."/>
            <person name="Pophillat M."/>
            <person name="Barbe V."/>
            <person name="Ollivier B."/>
            <person name="Dolla A."/>
        </authorList>
    </citation>
    <scope>NUCLEOTIDE SEQUENCE [LARGE SCALE GENOMIC DNA]</scope>
    <source>
        <strain evidence="12">DSM 10523 / SB164P1</strain>
    </source>
</reference>
<dbReference type="EC" id="7.-.-.-" evidence="10"/>
<evidence type="ECO:0000256" key="5">
    <source>
        <dbReference type="ARBA" id="ARBA00022692"/>
    </source>
</evidence>
<dbReference type="Proteomes" id="UP000011724">
    <property type="component" value="Chromosome"/>
</dbReference>
<comment type="function">
    <text evidence="10">Part of a membrane-bound complex that couples electron transfer with translocation of ions across the membrane.</text>
</comment>
<keyword evidence="12" id="KW-1185">Reference proteome</keyword>
<keyword evidence="6 10" id="KW-1278">Translocase</keyword>
<dbReference type="PANTHER" id="PTHR30578">
    <property type="entry name" value="ELECTRON TRANSPORT COMPLEX PROTEIN RNFD"/>
    <property type="match status" value="1"/>
</dbReference>
<keyword evidence="10" id="KW-0997">Cell inner membrane</keyword>
<dbReference type="OrthoDB" id="9776359at2"/>
<keyword evidence="4 10" id="KW-0288">FMN</keyword>
<comment type="subcellular location">
    <subcellularLocation>
        <location evidence="10">Cell inner membrane</location>
        <topology evidence="10">Multi-pass membrane protein</topology>
    </subcellularLocation>
</comment>
<dbReference type="HOGENOM" id="CLU_042020_1_0_7"/>
<feature type="transmembrane region" description="Helical" evidence="10">
    <location>
        <begin position="268"/>
        <end position="286"/>
    </location>
</feature>
<evidence type="ECO:0000313" key="11">
    <source>
        <dbReference type="EMBL" id="CCH47395.1"/>
    </source>
</evidence>
<reference evidence="12" key="2">
    <citation type="journal article" date="2013" name="Stand. Genomic Sci.">
        <title>Complete genome sequence of Desulfocapsa sulfexigens, a marine deltaproteobacterium specialized in disproportionating inorganic sulfur compounds.</title>
        <authorList>
            <person name="Finster K.W."/>
            <person name="Kjeldsen K.U."/>
            <person name="Kube M."/>
            <person name="Reinhardt R."/>
            <person name="Mussmann M."/>
            <person name="Amann R."/>
            <person name="Schreiber L."/>
        </authorList>
    </citation>
    <scope>NUCLEOTIDE SEQUENCE [LARGE SCALE GENOMIC DNA]</scope>
    <source>
        <strain evidence="12">DSM 10523 / SB164P1</strain>
    </source>
</reference>
<dbReference type="Pfam" id="PF03116">
    <property type="entry name" value="NQR2_RnfD_RnfE"/>
    <property type="match status" value="1"/>
</dbReference>
<accession>M1WL79</accession>
<dbReference type="STRING" id="1322246.BN4_10155"/>
<sequence length="335" mass="35854">MITKPIQPILTVIVPPHAHCGRTIKGSMTETLIALLPAVIMAIVAFGIGAMRVMALSCLVAILSEAFCNKLTKREQSLDDLSALHTGLLFSFLLPASAPWWLVTVGAATSIILGKMIFGGLGGNPLCTPLVGWAACRISWGVYMDTNSTMLTSNLPAPLQQLKFFGLDAIQSLDTNSLFLGNQLGGLGEIQIAALLAGGAFLLIRRHISWEIPVAFIVGIAGTAWCYQIMDQTSYASPLFHLLSGGAIFGAFFLAPDPATSPMGRIPSLLYGFMAGAMVIIIRVYGIYPDGVPFAILLSNLFTPLLDRIRPKPFGGAYRIPQDLEEPTQCAKCSK</sequence>
<evidence type="ECO:0000313" key="12">
    <source>
        <dbReference type="Proteomes" id="UP000011724"/>
    </source>
</evidence>
<dbReference type="InterPro" id="IPR011303">
    <property type="entry name" value="RnfD_bac"/>
</dbReference>
<comment type="subunit">
    <text evidence="10">The complex is composed of six subunits: RnfA, RnfB, RnfC, RnfD, RnfE and RnfG.</text>
</comment>
<dbReference type="RefSeq" id="WP_015413450.1">
    <property type="nucleotide sequence ID" value="NC_020409.1"/>
</dbReference>
<comment type="similarity">
    <text evidence="10">Belongs to the NqrB/RnfD family.</text>
</comment>
<organism evidence="11 12">
    <name type="scientific">Pseudodesulfovibrio piezophilus (strain DSM 21447 / JCM 15486 / C1TLV30)</name>
    <name type="common">Desulfovibrio piezophilus</name>
    <dbReference type="NCBI Taxonomy" id="1322246"/>
    <lineage>
        <taxon>Bacteria</taxon>
        <taxon>Pseudomonadati</taxon>
        <taxon>Thermodesulfobacteriota</taxon>
        <taxon>Desulfovibrionia</taxon>
        <taxon>Desulfovibrionales</taxon>
        <taxon>Desulfovibrionaceae</taxon>
    </lineage>
</organism>
<keyword evidence="2 10" id="KW-0597">Phosphoprotein</keyword>
<keyword evidence="9 10" id="KW-0472">Membrane</keyword>
<keyword evidence="8 10" id="KW-1133">Transmembrane helix</keyword>
<evidence type="ECO:0000256" key="7">
    <source>
        <dbReference type="ARBA" id="ARBA00022982"/>
    </source>
</evidence>
<dbReference type="EMBL" id="FO203427">
    <property type="protein sequence ID" value="CCH47395.1"/>
    <property type="molecule type" value="Genomic_DNA"/>
</dbReference>
<keyword evidence="1 10" id="KW-0813">Transport</keyword>
<dbReference type="BioCyc" id="DPIE1322246:BN4_RS00825-MONOMER"/>
<feature type="transmembrane region" description="Helical" evidence="10">
    <location>
        <begin position="210"/>
        <end position="230"/>
    </location>
</feature>
<evidence type="ECO:0000256" key="8">
    <source>
        <dbReference type="ARBA" id="ARBA00022989"/>
    </source>
</evidence>
<evidence type="ECO:0000256" key="2">
    <source>
        <dbReference type="ARBA" id="ARBA00022553"/>
    </source>
</evidence>
<dbReference type="NCBIfam" id="TIGR01946">
    <property type="entry name" value="rnfD"/>
    <property type="match status" value="1"/>
</dbReference>
<feature type="transmembrane region" description="Helical" evidence="10">
    <location>
        <begin position="83"/>
        <end position="114"/>
    </location>
</feature>
<keyword evidence="5 10" id="KW-0812">Transmembrane</keyword>
<dbReference type="HAMAP" id="MF_00462">
    <property type="entry name" value="RsxD_RnfD"/>
    <property type="match status" value="1"/>
</dbReference>
<comment type="caution">
    <text evidence="10">Lacks conserved residue(s) required for the propagation of feature annotation.</text>
</comment>
<dbReference type="GO" id="GO:0022900">
    <property type="term" value="P:electron transport chain"/>
    <property type="evidence" value="ECO:0007669"/>
    <property type="project" value="UniProtKB-UniRule"/>
</dbReference>
<feature type="transmembrane region" description="Helical" evidence="10">
    <location>
        <begin position="184"/>
        <end position="203"/>
    </location>
</feature>
<dbReference type="GO" id="GO:0055085">
    <property type="term" value="P:transmembrane transport"/>
    <property type="evidence" value="ECO:0007669"/>
    <property type="project" value="InterPro"/>
</dbReference>
<dbReference type="PATRIC" id="fig|879567.3.peg.161"/>
<dbReference type="PANTHER" id="PTHR30578:SF0">
    <property type="entry name" value="ION-TRANSLOCATING OXIDOREDUCTASE COMPLEX SUBUNIT D"/>
    <property type="match status" value="1"/>
</dbReference>
<comment type="cofactor">
    <cofactor evidence="10">
        <name>FMN</name>
        <dbReference type="ChEBI" id="CHEBI:58210"/>
    </cofactor>
</comment>